<dbReference type="Proteomes" id="UP000760494">
    <property type="component" value="Unassembled WGS sequence"/>
</dbReference>
<evidence type="ECO:0000313" key="2">
    <source>
        <dbReference type="EMBL" id="VTT78177.1"/>
    </source>
</evidence>
<gene>
    <name evidence="2" type="ORF">C2S_10896</name>
</gene>
<accession>A0A9Q9UEY2</accession>
<proteinExistence type="predicted"/>
<reference evidence="2" key="1">
    <citation type="submission" date="2019-05" db="EMBL/GenBank/DDBJ databases">
        <authorList>
            <person name="Piombo E."/>
        </authorList>
    </citation>
    <scope>NUCLEOTIDE SEQUENCE</scope>
    <source>
        <strain evidence="2">C2S</strain>
    </source>
</reference>
<feature type="compositionally biased region" description="Polar residues" evidence="1">
    <location>
        <begin position="1"/>
        <end position="11"/>
    </location>
</feature>
<evidence type="ECO:0000313" key="3">
    <source>
        <dbReference type="Proteomes" id="UP000760494"/>
    </source>
</evidence>
<dbReference type="AlphaFoldDB" id="A0A9Q9UEY2"/>
<sequence>MASNSCNQTSRNTKHTQHQIQDHRQDISFQPDSKMIRRRKRCQDAYTTWVKIRKFKAGDTIFINGTDLDVASVIAVAK</sequence>
<protein>
    <submittedName>
        <fullName evidence="2">Uncharacterized protein</fullName>
    </submittedName>
</protein>
<feature type="region of interest" description="Disordered" evidence="1">
    <location>
        <begin position="1"/>
        <end position="34"/>
    </location>
</feature>
<comment type="caution">
    <text evidence="2">The sequence shown here is derived from an EMBL/GenBank/DDBJ whole genome shotgun (WGS) entry which is preliminary data.</text>
</comment>
<dbReference type="EMBL" id="CABFJX010000391">
    <property type="protein sequence ID" value="VTT78177.1"/>
    <property type="molecule type" value="Genomic_DNA"/>
</dbReference>
<name>A0A9Q9UEY2_FUSFU</name>
<organism evidence="2 3">
    <name type="scientific">Fusarium fujikuroi</name>
    <name type="common">Bakanae and foot rot disease fungus</name>
    <name type="synonym">Gibberella fujikuroi</name>
    <dbReference type="NCBI Taxonomy" id="5127"/>
    <lineage>
        <taxon>Eukaryota</taxon>
        <taxon>Fungi</taxon>
        <taxon>Dikarya</taxon>
        <taxon>Ascomycota</taxon>
        <taxon>Pezizomycotina</taxon>
        <taxon>Sordariomycetes</taxon>
        <taxon>Hypocreomycetidae</taxon>
        <taxon>Hypocreales</taxon>
        <taxon>Nectriaceae</taxon>
        <taxon>Fusarium</taxon>
        <taxon>Fusarium fujikuroi species complex</taxon>
    </lineage>
</organism>
<evidence type="ECO:0000256" key="1">
    <source>
        <dbReference type="SAM" id="MobiDB-lite"/>
    </source>
</evidence>